<name>A0AAW4UH90_9FIRM</name>
<accession>A0AAW4UH90</accession>
<dbReference type="Proteomes" id="UP001197684">
    <property type="component" value="Unassembled WGS sequence"/>
</dbReference>
<evidence type="ECO:0000313" key="2">
    <source>
        <dbReference type="Proteomes" id="UP001197684"/>
    </source>
</evidence>
<feature type="non-terminal residue" evidence="1">
    <location>
        <position position="1"/>
    </location>
</feature>
<dbReference type="AlphaFoldDB" id="A0AAW4UH90"/>
<dbReference type="EMBL" id="JAJCJK010000091">
    <property type="protein sequence ID" value="MCB6939897.1"/>
    <property type="molecule type" value="Genomic_DNA"/>
</dbReference>
<gene>
    <name evidence="1" type="ORF">LIZ56_16100</name>
</gene>
<evidence type="ECO:0000313" key="1">
    <source>
        <dbReference type="EMBL" id="MCB6939897.1"/>
    </source>
</evidence>
<sequence>IEVYSRVSSGSDSFYLYVEDGNGNVNYTTVSKSGTITINDFNGFDPSGKWKIWIVTKGTVSTSTETIKVYYTY</sequence>
<reference evidence="1" key="1">
    <citation type="submission" date="2021-10" db="EMBL/GenBank/DDBJ databases">
        <title>Collection of gut derived symbiotic bacterial strains cultured from healthy donors.</title>
        <authorList>
            <person name="Lin H."/>
            <person name="Littmann E."/>
            <person name="Kohout C."/>
            <person name="Pamer E.G."/>
        </authorList>
    </citation>
    <scope>NUCLEOTIDE SEQUENCE</scope>
    <source>
        <strain evidence="1">DFI.9.42</strain>
    </source>
</reference>
<protein>
    <recommendedName>
        <fullName evidence="3">P/Homo B domain-containing protein</fullName>
    </recommendedName>
</protein>
<organism evidence="1 2">
    <name type="scientific">Agathobacter rectalis</name>
    <dbReference type="NCBI Taxonomy" id="39491"/>
    <lineage>
        <taxon>Bacteria</taxon>
        <taxon>Bacillati</taxon>
        <taxon>Bacillota</taxon>
        <taxon>Clostridia</taxon>
        <taxon>Lachnospirales</taxon>
        <taxon>Lachnospiraceae</taxon>
        <taxon>Agathobacter</taxon>
    </lineage>
</organism>
<evidence type="ECO:0008006" key="3">
    <source>
        <dbReference type="Google" id="ProtNLM"/>
    </source>
</evidence>
<proteinExistence type="predicted"/>
<comment type="caution">
    <text evidence="1">The sequence shown here is derived from an EMBL/GenBank/DDBJ whole genome shotgun (WGS) entry which is preliminary data.</text>
</comment>